<accession>A0A2I6S4M3</accession>
<dbReference type="GO" id="GO:0016757">
    <property type="term" value="F:glycosyltransferase activity"/>
    <property type="evidence" value="ECO:0007669"/>
    <property type="project" value="UniProtKB-KW"/>
</dbReference>
<dbReference type="InterPro" id="IPR026461">
    <property type="entry name" value="Trfase_2_rSAM/seldom_assoc"/>
</dbReference>
<feature type="domain" description="Glycosyltransferase 2-like" evidence="6">
    <location>
        <begin position="4"/>
        <end position="112"/>
    </location>
</feature>
<evidence type="ECO:0000256" key="2">
    <source>
        <dbReference type="ARBA" id="ARBA00022475"/>
    </source>
</evidence>
<keyword evidence="8" id="KW-1185">Reference proteome</keyword>
<name>A0A2I6S4M3_9RHOO</name>
<dbReference type="PANTHER" id="PTHR43646">
    <property type="entry name" value="GLYCOSYLTRANSFERASE"/>
    <property type="match status" value="1"/>
</dbReference>
<organism evidence="7 8">
    <name type="scientific">Pseudazoarcus pumilus</name>
    <dbReference type="NCBI Taxonomy" id="2067960"/>
    <lineage>
        <taxon>Bacteria</taxon>
        <taxon>Pseudomonadati</taxon>
        <taxon>Pseudomonadota</taxon>
        <taxon>Betaproteobacteria</taxon>
        <taxon>Rhodocyclales</taxon>
        <taxon>Zoogloeaceae</taxon>
        <taxon>Pseudazoarcus</taxon>
    </lineage>
</organism>
<keyword evidence="2" id="KW-1003">Cell membrane</keyword>
<dbReference type="Pfam" id="PF00535">
    <property type="entry name" value="Glycos_transf_2"/>
    <property type="match status" value="1"/>
</dbReference>
<dbReference type="InterPro" id="IPR029044">
    <property type="entry name" value="Nucleotide-diphossugar_trans"/>
</dbReference>
<keyword evidence="3" id="KW-0328">Glycosyltransferase</keyword>
<sequence length="221" mass="24018">MRLSVVIPVLNEAERLPALLASLTAMNAQVIVVDGGSADGSADIARAAGVAVFDSPPGRARQMNAGATRATGDALLFLHADTVLPAGADRLIGAALADGRHVWGRFDVLIEGRPAMLRVVAMMMNLRSRASGIATGDQAMFMSRAAFDAAGGFPEQPLMEDIEMSRRLLAQSRPACLRPPARTSGRRWENRGVWHTIALMWRLRWDYWRGVPATQLAQRYK</sequence>
<keyword evidence="5" id="KW-0472">Membrane</keyword>
<proteinExistence type="predicted"/>
<dbReference type="GO" id="GO:0005886">
    <property type="term" value="C:plasma membrane"/>
    <property type="evidence" value="ECO:0007669"/>
    <property type="project" value="UniProtKB-SubCell"/>
</dbReference>
<dbReference type="OrthoDB" id="5291101at2"/>
<keyword evidence="4 7" id="KW-0808">Transferase</keyword>
<evidence type="ECO:0000256" key="1">
    <source>
        <dbReference type="ARBA" id="ARBA00004236"/>
    </source>
</evidence>
<evidence type="ECO:0000256" key="3">
    <source>
        <dbReference type="ARBA" id="ARBA00022676"/>
    </source>
</evidence>
<dbReference type="CDD" id="cd02522">
    <property type="entry name" value="GT_2_like_a"/>
    <property type="match status" value="1"/>
</dbReference>
<protein>
    <submittedName>
        <fullName evidence="7">Glycosyl transferase</fullName>
    </submittedName>
</protein>
<gene>
    <name evidence="7" type="ORF">C0099_04135</name>
</gene>
<dbReference type="InterPro" id="IPR001173">
    <property type="entry name" value="Glyco_trans_2-like"/>
</dbReference>
<dbReference type="Proteomes" id="UP000242205">
    <property type="component" value="Chromosome"/>
</dbReference>
<evidence type="ECO:0000256" key="5">
    <source>
        <dbReference type="ARBA" id="ARBA00023136"/>
    </source>
</evidence>
<dbReference type="PANTHER" id="PTHR43646:SF2">
    <property type="entry name" value="GLYCOSYLTRANSFERASE 2-LIKE DOMAIN-CONTAINING PROTEIN"/>
    <property type="match status" value="1"/>
</dbReference>
<evidence type="ECO:0000259" key="6">
    <source>
        <dbReference type="Pfam" id="PF00535"/>
    </source>
</evidence>
<evidence type="ECO:0000313" key="8">
    <source>
        <dbReference type="Proteomes" id="UP000242205"/>
    </source>
</evidence>
<dbReference type="EMBL" id="CP025682">
    <property type="protein sequence ID" value="AUN94199.1"/>
    <property type="molecule type" value="Genomic_DNA"/>
</dbReference>
<dbReference type="Gene3D" id="3.90.550.10">
    <property type="entry name" value="Spore Coat Polysaccharide Biosynthesis Protein SpsA, Chain A"/>
    <property type="match status" value="1"/>
</dbReference>
<reference evidence="7 8" key="1">
    <citation type="submission" date="2018-01" db="EMBL/GenBank/DDBJ databases">
        <authorList>
            <person name="Fu G.-Y."/>
        </authorList>
    </citation>
    <scope>NUCLEOTIDE SEQUENCE [LARGE SCALE GENOMIC DNA]</scope>
    <source>
        <strain evidence="7 8">SY39</strain>
    </source>
</reference>
<evidence type="ECO:0000313" key="7">
    <source>
        <dbReference type="EMBL" id="AUN94199.1"/>
    </source>
</evidence>
<comment type="subcellular location">
    <subcellularLocation>
        <location evidence="1">Cell membrane</location>
    </subcellularLocation>
</comment>
<dbReference type="RefSeq" id="WP_102246270.1">
    <property type="nucleotide sequence ID" value="NZ_CP025682.1"/>
</dbReference>
<dbReference type="SUPFAM" id="SSF53448">
    <property type="entry name" value="Nucleotide-diphospho-sugar transferases"/>
    <property type="match status" value="1"/>
</dbReference>
<dbReference type="KEGG" id="atw:C0099_04135"/>
<dbReference type="AlphaFoldDB" id="A0A2I6S4M3"/>
<dbReference type="NCBIfam" id="TIGR04283">
    <property type="entry name" value="glyco_like_mftF"/>
    <property type="match status" value="1"/>
</dbReference>
<evidence type="ECO:0000256" key="4">
    <source>
        <dbReference type="ARBA" id="ARBA00022679"/>
    </source>
</evidence>